<feature type="domain" description="Condensation" evidence="1">
    <location>
        <begin position="9"/>
        <end position="332"/>
    </location>
</feature>
<evidence type="ECO:0000313" key="3">
    <source>
        <dbReference type="Proteomes" id="UP001165378"/>
    </source>
</evidence>
<evidence type="ECO:0000313" key="2">
    <source>
        <dbReference type="EMBL" id="MCF2532035.1"/>
    </source>
</evidence>
<comment type="caution">
    <text evidence="2">The sequence shown here is derived from an EMBL/GenBank/DDBJ whole genome shotgun (WGS) entry which is preliminary data.</text>
</comment>
<protein>
    <submittedName>
        <fullName evidence="2">Condensation domain-containing protein</fullName>
    </submittedName>
</protein>
<dbReference type="Gene3D" id="3.30.559.30">
    <property type="entry name" value="Nonribosomal peptide synthetase, condensation domain"/>
    <property type="match status" value="1"/>
</dbReference>
<dbReference type="GO" id="GO:0005737">
    <property type="term" value="C:cytoplasm"/>
    <property type="evidence" value="ECO:0007669"/>
    <property type="project" value="TreeGrafter"/>
</dbReference>
<organism evidence="2 3">
    <name type="scientific">Yinghuangia soli</name>
    <dbReference type="NCBI Taxonomy" id="2908204"/>
    <lineage>
        <taxon>Bacteria</taxon>
        <taxon>Bacillati</taxon>
        <taxon>Actinomycetota</taxon>
        <taxon>Actinomycetes</taxon>
        <taxon>Kitasatosporales</taxon>
        <taxon>Streptomycetaceae</taxon>
        <taxon>Yinghuangia</taxon>
    </lineage>
</organism>
<dbReference type="Proteomes" id="UP001165378">
    <property type="component" value="Unassembled WGS sequence"/>
</dbReference>
<accession>A0AA41U3P4</accession>
<dbReference type="PANTHER" id="PTHR45527:SF1">
    <property type="entry name" value="FATTY ACID SYNTHASE"/>
    <property type="match status" value="1"/>
</dbReference>
<gene>
    <name evidence="2" type="ORF">LZ495_33130</name>
</gene>
<reference evidence="2" key="1">
    <citation type="submission" date="2022-01" db="EMBL/GenBank/DDBJ databases">
        <title>Genome-Based Taxonomic Classification of the Phylum Actinobacteria.</title>
        <authorList>
            <person name="Gao Y."/>
        </authorList>
    </citation>
    <scope>NUCLEOTIDE SEQUENCE</scope>
    <source>
        <strain evidence="2">KLBMP 8922</strain>
    </source>
</reference>
<dbReference type="GO" id="GO:0008610">
    <property type="term" value="P:lipid biosynthetic process"/>
    <property type="evidence" value="ECO:0007669"/>
    <property type="project" value="UniProtKB-ARBA"/>
</dbReference>
<dbReference type="EMBL" id="JAKFHA010000029">
    <property type="protein sequence ID" value="MCF2532035.1"/>
    <property type="molecule type" value="Genomic_DNA"/>
</dbReference>
<dbReference type="AlphaFoldDB" id="A0AA41U3P4"/>
<dbReference type="GO" id="GO:0031177">
    <property type="term" value="F:phosphopantetheine binding"/>
    <property type="evidence" value="ECO:0007669"/>
    <property type="project" value="TreeGrafter"/>
</dbReference>
<evidence type="ECO:0000259" key="1">
    <source>
        <dbReference type="Pfam" id="PF00668"/>
    </source>
</evidence>
<dbReference type="InterPro" id="IPR001242">
    <property type="entry name" value="Condensation_dom"/>
</dbReference>
<sequence length="440" mass="47358">MTAPSREEETCALSYAQELLHLVDLVNPGSVFDPDFIVRAAFRVRGPVDTGVLQAALDDVVARHGALRTEIVRDGSDGSGTEPYQRILPPMPARLVVESLPAGSDPDAFVARVAGQGHDWRTPPLLWAYLGRYPDDEPGGADPVLVLVAHHIAADAWSLGVLARDLVAAYTARTRGEPPLAADVMQYTEIAADDRCAKTQERYAASLEFWRPHLAGTAGRGLPAQYPDAPPGPTAVHRFVVPDELAAAVGKAARRARTTPFTLMLTAFTQGVLPDRDTVVPVVTAGRLPSEWNSVGFLMNMLAIRIDRADGPGLGELRTRIDAALRQAYAHETGLLVILQAVPEMFASLTTRDRVPPAFQLIPPTPVRPAADPALDLAPLGEEGQPALAIPLPFLWSMRSDAGPLRGYVTYDSNLFDTAWMTAKTQAFLQVLARLADPAG</sequence>
<dbReference type="GO" id="GO:0044550">
    <property type="term" value="P:secondary metabolite biosynthetic process"/>
    <property type="evidence" value="ECO:0007669"/>
    <property type="project" value="TreeGrafter"/>
</dbReference>
<dbReference type="SUPFAM" id="SSF52777">
    <property type="entry name" value="CoA-dependent acyltransferases"/>
    <property type="match status" value="2"/>
</dbReference>
<dbReference type="GO" id="GO:0003824">
    <property type="term" value="F:catalytic activity"/>
    <property type="evidence" value="ECO:0007669"/>
    <property type="project" value="InterPro"/>
</dbReference>
<name>A0AA41U3P4_9ACTN</name>
<dbReference type="Pfam" id="PF00668">
    <property type="entry name" value="Condensation"/>
    <property type="match status" value="1"/>
</dbReference>
<keyword evidence="3" id="KW-1185">Reference proteome</keyword>
<dbReference type="GO" id="GO:0043041">
    <property type="term" value="P:amino acid activation for nonribosomal peptide biosynthetic process"/>
    <property type="evidence" value="ECO:0007669"/>
    <property type="project" value="TreeGrafter"/>
</dbReference>
<dbReference type="RefSeq" id="WP_235056754.1">
    <property type="nucleotide sequence ID" value="NZ_JAKFHA010000029.1"/>
</dbReference>
<dbReference type="PANTHER" id="PTHR45527">
    <property type="entry name" value="NONRIBOSOMAL PEPTIDE SYNTHETASE"/>
    <property type="match status" value="1"/>
</dbReference>
<proteinExistence type="predicted"/>
<dbReference type="InterPro" id="IPR023213">
    <property type="entry name" value="CAT-like_dom_sf"/>
</dbReference>
<dbReference type="Gene3D" id="3.30.559.10">
    <property type="entry name" value="Chloramphenicol acetyltransferase-like domain"/>
    <property type="match status" value="1"/>
</dbReference>